<dbReference type="Pfam" id="PF07592">
    <property type="entry name" value="DDE_Tnp_ISAZ013"/>
    <property type="match status" value="1"/>
</dbReference>
<gene>
    <name evidence="2" type="ORF">SHKM778_32140</name>
</gene>
<name>A0AAT9HHC7_9ACTN</name>
<feature type="region of interest" description="Disordered" evidence="1">
    <location>
        <begin position="92"/>
        <end position="124"/>
    </location>
</feature>
<organism evidence="2">
    <name type="scientific">Streptomyces haneummycinicus</name>
    <dbReference type="NCBI Taxonomy" id="3074435"/>
    <lineage>
        <taxon>Bacteria</taxon>
        <taxon>Bacillati</taxon>
        <taxon>Actinomycetota</taxon>
        <taxon>Actinomycetes</taxon>
        <taxon>Kitasatosporales</taxon>
        <taxon>Streptomycetaceae</taxon>
        <taxon>Streptomyces</taxon>
    </lineage>
</organism>
<feature type="compositionally biased region" description="Pro residues" evidence="1">
    <location>
        <begin position="92"/>
        <end position="106"/>
    </location>
</feature>
<dbReference type="EMBL" id="AP035768">
    <property type="protein sequence ID" value="BFO16826.1"/>
    <property type="molecule type" value="Genomic_DNA"/>
</dbReference>
<reference evidence="2" key="1">
    <citation type="submission" date="2024-06" db="EMBL/GenBank/DDBJ databases">
        <authorList>
            <consortium name="consrtm"/>
            <person name="Uemura M."/>
            <person name="Terahara T."/>
        </authorList>
    </citation>
    <scope>NUCLEOTIDE SEQUENCE</scope>
    <source>
        <strain evidence="2">KM77-8</strain>
    </source>
</reference>
<reference evidence="2" key="2">
    <citation type="submission" date="2024-07" db="EMBL/GenBank/DDBJ databases">
        <title>Streptomyces haneummycinica sp. nov., a new antibiotic-producing actinobacterium isolated from marine sediment.</title>
        <authorList>
            <person name="Uemura M."/>
            <person name="Hamada M."/>
            <person name="Hirano S."/>
            <person name="Kobayashi K."/>
            <person name="Ohshiro T."/>
            <person name="Kobayashi T."/>
            <person name="Terahara T."/>
        </authorList>
    </citation>
    <scope>NUCLEOTIDE SEQUENCE</scope>
    <source>
        <strain evidence="2">KM77-8</strain>
    </source>
</reference>
<evidence type="ECO:0000256" key="1">
    <source>
        <dbReference type="SAM" id="MobiDB-lite"/>
    </source>
</evidence>
<evidence type="ECO:0000313" key="2">
    <source>
        <dbReference type="EMBL" id="BFO16826.1"/>
    </source>
</evidence>
<dbReference type="InterPro" id="IPR011518">
    <property type="entry name" value="Transposase_36"/>
</dbReference>
<dbReference type="AlphaFoldDB" id="A0AAT9HHC7"/>
<proteinExistence type="predicted"/>
<protein>
    <submittedName>
        <fullName evidence="2">Uncharacterized protein</fullName>
    </submittedName>
</protein>
<accession>A0AAT9HHC7</accession>
<sequence>MSPAAGNIEVEPGRAPPVLLHLDELARPPLTSYDVALNLISSTTTRTGLTVTARLDTSSYPTGIEISQQHAAALTIHPDAFHGEWNYTIPPQPGIPDVPLHPPGPRSHPRHAHTFGATLATHPS</sequence>